<feature type="signal peptide" evidence="1">
    <location>
        <begin position="1"/>
        <end position="20"/>
    </location>
</feature>
<dbReference type="PANTHER" id="PTHR38123">
    <property type="entry name" value="CELL WALL SERINE-THREONINE-RICH GALACTOMANNOPROTEIN MP1 (AFU_ORTHOLOGUE AFUA_4G03240)"/>
    <property type="match status" value="1"/>
</dbReference>
<dbReference type="Pfam" id="PF12296">
    <property type="entry name" value="HsbA"/>
    <property type="match status" value="1"/>
</dbReference>
<reference evidence="2" key="2">
    <citation type="journal article" date="2023" name="IMA Fungus">
        <title>Comparative genomic study of the Penicillium genus elucidates a diverse pangenome and 15 lateral gene transfer events.</title>
        <authorList>
            <person name="Petersen C."/>
            <person name="Sorensen T."/>
            <person name="Nielsen M.R."/>
            <person name="Sondergaard T.E."/>
            <person name="Sorensen J.L."/>
            <person name="Fitzpatrick D.A."/>
            <person name="Frisvad J.C."/>
            <person name="Nielsen K.L."/>
        </authorList>
    </citation>
    <scope>NUCLEOTIDE SEQUENCE</scope>
    <source>
        <strain evidence="2">IBT 30069</strain>
    </source>
</reference>
<sequence>MVSGRFFLLGALALGQSVLGMPVADADSGASDILSSIHTINTGVSTINSTLSDFADNGSVTPTALKIQSEATDLLNDINDGATTAGKVSSLDSDDQNTLYSATESLSTNVFSLIDGLVAKKAVFQKAVLGGSADGLVEQDLQNLKKATDSFGQAIIKNLSGSVKEKGPALLKKIDEHFSTAIKDFSS</sequence>
<evidence type="ECO:0000256" key="1">
    <source>
        <dbReference type="SAM" id="SignalP"/>
    </source>
</evidence>
<reference evidence="2" key="1">
    <citation type="submission" date="2022-11" db="EMBL/GenBank/DDBJ databases">
        <authorList>
            <person name="Petersen C."/>
        </authorList>
    </citation>
    <scope>NUCLEOTIDE SEQUENCE</scope>
    <source>
        <strain evidence="2">IBT 30069</strain>
    </source>
</reference>
<accession>A0A9W9FYI3</accession>
<name>A0A9W9FYI3_9EURO</name>
<dbReference type="AlphaFoldDB" id="A0A9W9FYI3"/>
<organism evidence="2 3">
    <name type="scientific">Penicillium angulare</name>
    <dbReference type="NCBI Taxonomy" id="116970"/>
    <lineage>
        <taxon>Eukaryota</taxon>
        <taxon>Fungi</taxon>
        <taxon>Dikarya</taxon>
        <taxon>Ascomycota</taxon>
        <taxon>Pezizomycotina</taxon>
        <taxon>Eurotiomycetes</taxon>
        <taxon>Eurotiomycetidae</taxon>
        <taxon>Eurotiales</taxon>
        <taxon>Aspergillaceae</taxon>
        <taxon>Penicillium</taxon>
    </lineage>
</organism>
<dbReference type="InterPro" id="IPR021054">
    <property type="entry name" value="Cell_wall_mannoprotein_1"/>
</dbReference>
<evidence type="ECO:0008006" key="4">
    <source>
        <dbReference type="Google" id="ProtNLM"/>
    </source>
</evidence>
<keyword evidence="3" id="KW-1185">Reference proteome</keyword>
<dbReference type="GO" id="GO:0005576">
    <property type="term" value="C:extracellular region"/>
    <property type="evidence" value="ECO:0007669"/>
    <property type="project" value="TreeGrafter"/>
</dbReference>
<dbReference type="Proteomes" id="UP001149165">
    <property type="component" value="Unassembled WGS sequence"/>
</dbReference>
<comment type="caution">
    <text evidence="2">The sequence shown here is derived from an EMBL/GenBank/DDBJ whole genome shotgun (WGS) entry which is preliminary data.</text>
</comment>
<gene>
    <name evidence="2" type="ORF">N7456_005526</name>
</gene>
<protein>
    <recommendedName>
        <fullName evidence="4">Cell wall galactomannoprotein</fullName>
    </recommendedName>
</protein>
<dbReference type="OrthoDB" id="3485059at2759"/>
<feature type="chain" id="PRO_5040984265" description="Cell wall galactomannoprotein" evidence="1">
    <location>
        <begin position="21"/>
        <end position="187"/>
    </location>
</feature>
<proteinExistence type="predicted"/>
<evidence type="ECO:0000313" key="3">
    <source>
        <dbReference type="Proteomes" id="UP001149165"/>
    </source>
</evidence>
<dbReference type="PANTHER" id="PTHR38123:SF6">
    <property type="entry name" value="CELL WALL SERINE-THREONINE-RICH GALACTOMANNOPROTEIN MP1 (AFU_ORTHOLOGUE AFUA_4G03240)"/>
    <property type="match status" value="1"/>
</dbReference>
<evidence type="ECO:0000313" key="2">
    <source>
        <dbReference type="EMBL" id="KAJ5108851.1"/>
    </source>
</evidence>
<keyword evidence="1" id="KW-0732">Signal</keyword>
<dbReference type="EMBL" id="JAPQKH010000003">
    <property type="protein sequence ID" value="KAJ5108851.1"/>
    <property type="molecule type" value="Genomic_DNA"/>
</dbReference>
<dbReference type="Gene3D" id="1.20.1280.140">
    <property type="match status" value="1"/>
</dbReference>